<dbReference type="Pfam" id="PF03348">
    <property type="entry name" value="Serinc"/>
    <property type="match status" value="1"/>
</dbReference>
<dbReference type="InterPro" id="IPR005016">
    <property type="entry name" value="TDE1/TMS"/>
</dbReference>
<dbReference type="PANTHER" id="PTHR10383">
    <property type="entry name" value="SERINE INCORPORATOR"/>
    <property type="match status" value="1"/>
</dbReference>
<feature type="signal peptide" evidence="7">
    <location>
        <begin position="1"/>
        <end position="19"/>
    </location>
</feature>
<evidence type="ECO:0000256" key="5">
    <source>
        <dbReference type="ARBA" id="ARBA00023136"/>
    </source>
</evidence>
<keyword evidence="4 6" id="KW-1133">Transmembrane helix</keyword>
<feature type="transmembrane region" description="Helical" evidence="6">
    <location>
        <begin position="387"/>
        <end position="411"/>
    </location>
</feature>
<name>A0A8C4QAZ6_EPTBU</name>
<keyword evidence="5 6" id="KW-0472">Membrane</keyword>
<organism evidence="8 9">
    <name type="scientific">Eptatretus burgeri</name>
    <name type="common">Inshore hagfish</name>
    <dbReference type="NCBI Taxonomy" id="7764"/>
    <lineage>
        <taxon>Eukaryota</taxon>
        <taxon>Metazoa</taxon>
        <taxon>Chordata</taxon>
        <taxon>Craniata</taxon>
        <taxon>Vertebrata</taxon>
        <taxon>Cyclostomata</taxon>
        <taxon>Myxini</taxon>
        <taxon>Myxiniformes</taxon>
        <taxon>Myxinidae</taxon>
        <taxon>Eptatretinae</taxon>
        <taxon>Eptatretus</taxon>
    </lineage>
</organism>
<dbReference type="Ensembl" id="ENSEBUT00000012960.1">
    <property type="protein sequence ID" value="ENSEBUP00000012384.1"/>
    <property type="gene ID" value="ENSEBUG00000007890.1"/>
</dbReference>
<evidence type="ECO:0000256" key="2">
    <source>
        <dbReference type="ARBA" id="ARBA00006665"/>
    </source>
</evidence>
<keyword evidence="7" id="KW-0732">Signal</keyword>
<reference evidence="8" key="2">
    <citation type="submission" date="2025-09" db="UniProtKB">
        <authorList>
            <consortium name="Ensembl"/>
        </authorList>
    </citation>
    <scope>IDENTIFICATION</scope>
</reference>
<evidence type="ECO:0000256" key="6">
    <source>
        <dbReference type="SAM" id="Phobius"/>
    </source>
</evidence>
<protein>
    <submittedName>
        <fullName evidence="8">Serine incorporator 4</fullName>
    </submittedName>
</protein>
<accession>A0A8C4QAZ6</accession>
<evidence type="ECO:0000313" key="9">
    <source>
        <dbReference type="Proteomes" id="UP000694388"/>
    </source>
</evidence>
<proteinExistence type="inferred from homology"/>
<keyword evidence="3 6" id="KW-0812">Transmembrane</keyword>
<feature type="transmembrane region" description="Helical" evidence="6">
    <location>
        <begin position="232"/>
        <end position="249"/>
    </location>
</feature>
<dbReference type="Proteomes" id="UP000694388">
    <property type="component" value="Unplaced"/>
</dbReference>
<feature type="transmembrane region" description="Helical" evidence="6">
    <location>
        <begin position="431"/>
        <end position="454"/>
    </location>
</feature>
<feature type="transmembrane region" description="Helical" evidence="6">
    <location>
        <begin position="261"/>
        <end position="279"/>
    </location>
</feature>
<dbReference type="GO" id="GO:0016020">
    <property type="term" value="C:membrane"/>
    <property type="evidence" value="ECO:0007669"/>
    <property type="project" value="UniProtKB-SubCell"/>
</dbReference>
<feature type="chain" id="PRO_5034530312" evidence="7">
    <location>
        <begin position="20"/>
        <end position="461"/>
    </location>
</feature>
<comment type="similarity">
    <text evidence="2">Belongs to the TDE1 family.</text>
</comment>
<dbReference type="PANTHER" id="PTHR10383:SF48">
    <property type="entry name" value="SERINE INCORPORATOR 1-LIKE"/>
    <property type="match status" value="1"/>
</dbReference>
<comment type="subcellular location">
    <subcellularLocation>
        <location evidence="1">Membrane</location>
        <topology evidence="1">Multi-pass membrane protein</topology>
    </subcellularLocation>
</comment>
<dbReference type="AlphaFoldDB" id="A0A8C4QAZ6"/>
<feature type="transmembrane region" description="Helical" evidence="6">
    <location>
        <begin position="38"/>
        <end position="55"/>
    </location>
</feature>
<evidence type="ECO:0000256" key="7">
    <source>
        <dbReference type="SAM" id="SignalP"/>
    </source>
</evidence>
<feature type="transmembrane region" description="Helical" evidence="6">
    <location>
        <begin position="156"/>
        <end position="174"/>
    </location>
</feature>
<feature type="transmembrane region" description="Helical" evidence="6">
    <location>
        <begin position="90"/>
        <end position="112"/>
    </location>
</feature>
<evidence type="ECO:0000313" key="8">
    <source>
        <dbReference type="Ensembl" id="ENSEBUP00000012384.1"/>
    </source>
</evidence>
<feature type="transmembrane region" description="Helical" evidence="6">
    <location>
        <begin position="124"/>
        <end position="144"/>
    </location>
</feature>
<feature type="transmembrane region" description="Helical" evidence="6">
    <location>
        <begin position="194"/>
        <end position="220"/>
    </location>
</feature>
<reference evidence="8" key="1">
    <citation type="submission" date="2025-08" db="UniProtKB">
        <authorList>
            <consortium name="Ensembl"/>
        </authorList>
    </citation>
    <scope>IDENTIFICATION</scope>
</reference>
<evidence type="ECO:0000256" key="4">
    <source>
        <dbReference type="ARBA" id="ARBA00022989"/>
    </source>
</evidence>
<dbReference type="GeneTree" id="ENSGT01030000234623"/>
<keyword evidence="9" id="KW-1185">Reference proteome</keyword>
<dbReference type="OMA" id="GCTFNKI"/>
<evidence type="ECO:0000256" key="1">
    <source>
        <dbReference type="ARBA" id="ARBA00004141"/>
    </source>
</evidence>
<sequence>MCLPCCIAQIACCFSSAACSLCCACCPSIKESTGTRIMYTGLHILGTIVCCLMLTPSISSSLEKNVFFYNDFCKAIKAGENCEIFVGYSAVYKVCFGMAAFFFLFSLILINVKTSRDCRAYIHNGFWFFKVLIMVAICTGAFFIPDQDTFLRVWHYIGITGGFIFILIQLILLIEFAHSWNKNWLTGAEDNKSWYAALAAVMLLFYVATITAFSLLVVYYTDQDGCALNKGLLALNFILCVIISVLAILPAVQERQPRSGMLQASIISCYVMYLTFSALSSRPPETILRGHNNVTICIPYAGESQYVVDTTTAVVGSLIMYGCVLFACARSTTNSSTAALGIGEGEASGPTEASCCFCCVSVEEGGYEETENGQSQKVVHNERDSVVYSYSFFHFVYFLASLYIMMTLTNWSSYENAKFDTVSHGSWPTFWVKMSSCWICVVLYAWTLIAPLCFPDREFPQ</sequence>
<evidence type="ECO:0000256" key="3">
    <source>
        <dbReference type="ARBA" id="ARBA00022692"/>
    </source>
</evidence>